<comment type="cofactor">
    <cofactor evidence="3">
        <name>Zn(2+)</name>
        <dbReference type="ChEBI" id="CHEBI:29105"/>
    </cofactor>
    <text evidence="3">Binds 2 Zn(2+) ions per subunit. One is catalytic and the other provides a structural contribution.</text>
</comment>
<evidence type="ECO:0000313" key="4">
    <source>
        <dbReference type="EMBL" id="CCO47271.1"/>
    </source>
</evidence>
<feature type="active site" description="Proton donor" evidence="1">
    <location>
        <position position="82"/>
    </location>
</feature>
<feature type="binding site" evidence="3">
    <location>
        <position position="104"/>
    </location>
    <ligand>
        <name>Zn(2+)</name>
        <dbReference type="ChEBI" id="CHEBI:29105"/>
        <label>2</label>
    </ligand>
</feature>
<dbReference type="GO" id="GO:0008270">
    <property type="term" value="F:zinc ion binding"/>
    <property type="evidence" value="ECO:0007669"/>
    <property type="project" value="InterPro"/>
</dbReference>
<reference evidence="4 5" key="1">
    <citation type="journal article" date="2013" name="ISME J.">
        <title>Comparative genomics of pathogenic lineages of Vibrio nigripulchritudo identifies virulence-associated traits.</title>
        <authorList>
            <person name="Goudenege D."/>
            <person name="Labreuche Y."/>
            <person name="Krin E."/>
            <person name="Ansquer D."/>
            <person name="Mangenot S."/>
            <person name="Calteau A."/>
            <person name="Medigue C."/>
            <person name="Mazel D."/>
            <person name="Polz M.F."/>
            <person name="Le Roux F."/>
        </authorList>
    </citation>
    <scope>NUCLEOTIDE SEQUENCE [LARGE SCALE GENOMIC DNA]</scope>
    <source>
        <strain evidence="4 5">SOn1</strain>
    </source>
</reference>
<feature type="binding site" evidence="2">
    <location>
        <begin position="210"/>
        <end position="212"/>
    </location>
    <ligand>
        <name>dihydroxyacetone phosphate</name>
        <dbReference type="ChEBI" id="CHEBI:57642"/>
    </ligand>
</feature>
<dbReference type="EC" id="4.1.2.13" evidence="4"/>
<evidence type="ECO:0000256" key="1">
    <source>
        <dbReference type="PIRSR" id="PIRSR001359-1"/>
    </source>
</evidence>
<keyword evidence="3" id="KW-0862">Zinc</keyword>
<evidence type="ECO:0000256" key="2">
    <source>
        <dbReference type="PIRSR" id="PIRSR001359-2"/>
    </source>
</evidence>
<keyword evidence="4" id="KW-0456">Lyase</keyword>
<name>A0AAV2VRI5_9VIBR</name>
<evidence type="ECO:0000256" key="3">
    <source>
        <dbReference type="PIRSR" id="PIRSR001359-3"/>
    </source>
</evidence>
<dbReference type="CDD" id="cd00947">
    <property type="entry name" value="TBP_aldolase_IIB"/>
    <property type="match status" value="1"/>
</dbReference>
<feature type="binding site" evidence="2">
    <location>
        <begin position="231"/>
        <end position="234"/>
    </location>
    <ligand>
        <name>dihydroxyacetone phosphate</name>
        <dbReference type="ChEBI" id="CHEBI:57642"/>
    </ligand>
</feature>
<dbReference type="RefSeq" id="WP_004407096.1">
    <property type="nucleotide sequence ID" value="NZ_LK391965.1"/>
</dbReference>
<dbReference type="GO" id="GO:0005975">
    <property type="term" value="P:carbohydrate metabolic process"/>
    <property type="evidence" value="ECO:0007669"/>
    <property type="project" value="InterPro"/>
</dbReference>
<dbReference type="AlphaFoldDB" id="A0AAV2VRI5"/>
<dbReference type="SUPFAM" id="SSF51569">
    <property type="entry name" value="Aldolase"/>
    <property type="match status" value="1"/>
</dbReference>
<evidence type="ECO:0000313" key="5">
    <source>
        <dbReference type="Proteomes" id="UP000018211"/>
    </source>
</evidence>
<feature type="binding site" evidence="3">
    <location>
        <position position="209"/>
    </location>
    <ligand>
        <name>Zn(2+)</name>
        <dbReference type="ChEBI" id="CHEBI:29105"/>
        <label>1</label>
        <note>catalytic</note>
    </ligand>
</feature>
<dbReference type="Proteomes" id="UP000018211">
    <property type="component" value="Unassembled WGS sequence"/>
</dbReference>
<dbReference type="PANTHER" id="PTHR30304">
    <property type="entry name" value="D-TAGATOSE-1,6-BISPHOSPHATE ALDOLASE"/>
    <property type="match status" value="1"/>
</dbReference>
<feature type="binding site" evidence="3">
    <location>
        <position position="134"/>
    </location>
    <ligand>
        <name>Zn(2+)</name>
        <dbReference type="ChEBI" id="CHEBI:29105"/>
        <label>2</label>
    </ligand>
</feature>
<protein>
    <submittedName>
        <fullName evidence="4">Fructose-bisphosphate aldolase class 2</fullName>
        <ecNumber evidence="4">4.1.2.13</ecNumber>
    </submittedName>
</protein>
<comment type="caution">
    <text evidence="4">The sequence shown here is derived from an EMBL/GenBank/DDBJ whole genome shotgun (WGS) entry which is preliminary data.</text>
</comment>
<dbReference type="Gene3D" id="3.20.20.70">
    <property type="entry name" value="Aldolase class I"/>
    <property type="match status" value="1"/>
</dbReference>
<dbReference type="InterPro" id="IPR050246">
    <property type="entry name" value="Class_II_FBP_aldolase"/>
</dbReference>
<feature type="binding site" evidence="2">
    <location>
        <position position="182"/>
    </location>
    <ligand>
        <name>dihydroxyacetone phosphate</name>
        <dbReference type="ChEBI" id="CHEBI:57642"/>
    </ligand>
</feature>
<accession>A0AAV2VRI5</accession>
<dbReference type="PROSITE" id="PS00602">
    <property type="entry name" value="ALDOLASE_CLASS_II_1"/>
    <property type="match status" value="1"/>
</dbReference>
<feature type="binding site" evidence="3">
    <location>
        <position position="83"/>
    </location>
    <ligand>
        <name>Zn(2+)</name>
        <dbReference type="ChEBI" id="CHEBI:29105"/>
        <label>1</label>
        <note>catalytic</note>
    </ligand>
</feature>
<dbReference type="PIRSF" id="PIRSF001359">
    <property type="entry name" value="F_bP_aldolase_II"/>
    <property type="match status" value="1"/>
</dbReference>
<dbReference type="NCBIfam" id="TIGR00167">
    <property type="entry name" value="cbbA"/>
    <property type="match status" value="1"/>
</dbReference>
<dbReference type="Pfam" id="PF01116">
    <property type="entry name" value="F_bP_aldolase"/>
    <property type="match status" value="1"/>
</dbReference>
<dbReference type="GO" id="GO:0004332">
    <property type="term" value="F:fructose-bisphosphate aldolase activity"/>
    <property type="evidence" value="ECO:0007669"/>
    <property type="project" value="UniProtKB-EC"/>
</dbReference>
<dbReference type="GeneID" id="97542304"/>
<gene>
    <name evidence="4" type="ORF">VIBNISOn1_280040</name>
</gene>
<sequence>MPLISMKPMLQDAKRDGYGIAAFNIIDYNSARSVITAAQDLNSPVIVQLSVKTIRLWGYDAIASWVKSLAQNVDVPVALHLDHCADLEVIQRCIDAGWTSVMFDGSDMPFEENLTMSLKAYKLATDANVGLEAELGAIGGVEDDKVVSQEHAMLADYQECLQFCAEMPELAAFAPAIGTAHGQYKGEPVIAYDLLENITENIDIPIALHGGTGLADAQFERCIQSGCAKVNISTMHKHQFIEGFVTLALQKPGIKEPIPYIEAQYQTLKEGVELMMSKFGSQQRAESWTH</sequence>
<dbReference type="PANTHER" id="PTHR30304:SF0">
    <property type="entry name" value="D-TAGATOSE-1,6-BISPHOSPHATE ALDOLASE SUBUNIT GATY-RELATED"/>
    <property type="match status" value="1"/>
</dbReference>
<feature type="binding site" evidence="3">
    <location>
        <position position="181"/>
    </location>
    <ligand>
        <name>Zn(2+)</name>
        <dbReference type="ChEBI" id="CHEBI:29105"/>
        <label>1</label>
        <note>catalytic</note>
    </ligand>
</feature>
<dbReference type="InterPro" id="IPR000771">
    <property type="entry name" value="FBA_II"/>
</dbReference>
<proteinExistence type="predicted"/>
<organism evidence="4 5">
    <name type="scientific">Vibrio nigripulchritudo SOn1</name>
    <dbReference type="NCBI Taxonomy" id="1238450"/>
    <lineage>
        <taxon>Bacteria</taxon>
        <taxon>Pseudomonadati</taxon>
        <taxon>Pseudomonadota</taxon>
        <taxon>Gammaproteobacteria</taxon>
        <taxon>Vibrionales</taxon>
        <taxon>Vibrionaceae</taxon>
        <taxon>Vibrio</taxon>
    </lineage>
</organism>
<keyword evidence="3" id="KW-0479">Metal-binding</keyword>
<dbReference type="PROSITE" id="PS00806">
    <property type="entry name" value="ALDOLASE_CLASS_II_2"/>
    <property type="match status" value="1"/>
</dbReference>
<dbReference type="EMBL" id="CAOF01000118">
    <property type="protein sequence ID" value="CCO47271.1"/>
    <property type="molecule type" value="Genomic_DNA"/>
</dbReference>
<dbReference type="InterPro" id="IPR013785">
    <property type="entry name" value="Aldolase_TIM"/>
</dbReference>